<dbReference type="AlphaFoldDB" id="A0AAV4R2Z7"/>
<protein>
    <submittedName>
        <fullName evidence="1">Uncharacterized protein</fullName>
    </submittedName>
</protein>
<evidence type="ECO:0000313" key="1">
    <source>
        <dbReference type="EMBL" id="GIY15847.1"/>
    </source>
</evidence>
<evidence type="ECO:0000313" key="2">
    <source>
        <dbReference type="Proteomes" id="UP001054945"/>
    </source>
</evidence>
<accession>A0AAV4R2Z7</accession>
<sequence>MLNSFRIFTLIMEHQKGTFHSPRPHFAAEMRNVRQDGRMDTKSDSLTKSRSRLIDRLCLFESSLQRLEAIHHPASMI</sequence>
<reference evidence="1 2" key="1">
    <citation type="submission" date="2021-06" db="EMBL/GenBank/DDBJ databases">
        <title>Caerostris extrusa draft genome.</title>
        <authorList>
            <person name="Kono N."/>
            <person name="Arakawa K."/>
        </authorList>
    </citation>
    <scope>NUCLEOTIDE SEQUENCE [LARGE SCALE GENOMIC DNA]</scope>
</reference>
<dbReference type="EMBL" id="BPLR01007289">
    <property type="protein sequence ID" value="GIY15847.1"/>
    <property type="molecule type" value="Genomic_DNA"/>
</dbReference>
<dbReference type="Proteomes" id="UP001054945">
    <property type="component" value="Unassembled WGS sequence"/>
</dbReference>
<comment type="caution">
    <text evidence="1">The sequence shown here is derived from an EMBL/GenBank/DDBJ whole genome shotgun (WGS) entry which is preliminary data.</text>
</comment>
<organism evidence="1 2">
    <name type="scientific">Caerostris extrusa</name>
    <name type="common">Bark spider</name>
    <name type="synonym">Caerostris bankana</name>
    <dbReference type="NCBI Taxonomy" id="172846"/>
    <lineage>
        <taxon>Eukaryota</taxon>
        <taxon>Metazoa</taxon>
        <taxon>Ecdysozoa</taxon>
        <taxon>Arthropoda</taxon>
        <taxon>Chelicerata</taxon>
        <taxon>Arachnida</taxon>
        <taxon>Araneae</taxon>
        <taxon>Araneomorphae</taxon>
        <taxon>Entelegynae</taxon>
        <taxon>Araneoidea</taxon>
        <taxon>Araneidae</taxon>
        <taxon>Caerostris</taxon>
    </lineage>
</organism>
<proteinExistence type="predicted"/>
<name>A0AAV4R2Z7_CAEEX</name>
<keyword evidence="2" id="KW-1185">Reference proteome</keyword>
<gene>
    <name evidence="1" type="ORF">CEXT_345511</name>
</gene>